<evidence type="ECO:0000313" key="10">
    <source>
        <dbReference type="Proteomes" id="UP000327044"/>
    </source>
</evidence>
<dbReference type="InParanoid" id="A0A5N4ACN1"/>
<evidence type="ECO:0000256" key="7">
    <source>
        <dbReference type="ARBA" id="ARBA00023180"/>
    </source>
</evidence>
<keyword evidence="3" id="KW-1003">Cell membrane</keyword>
<comment type="caution">
    <text evidence="9">The sequence shown here is derived from an EMBL/GenBank/DDBJ whole genome shotgun (WGS) entry which is preliminary data.</text>
</comment>
<protein>
    <recommendedName>
        <fullName evidence="11">Protein croquemort</fullName>
    </recommendedName>
</protein>
<dbReference type="GO" id="GO:0005044">
    <property type="term" value="F:scavenger receptor activity"/>
    <property type="evidence" value="ECO:0007669"/>
    <property type="project" value="TreeGrafter"/>
</dbReference>
<dbReference type="InterPro" id="IPR002159">
    <property type="entry name" value="CD36_fam"/>
</dbReference>
<reference evidence="9 10" key="1">
    <citation type="journal article" date="2018" name="Elife">
        <title>Firefly genomes illuminate parallel origins of bioluminescence in beetles.</title>
        <authorList>
            <person name="Fallon T.R."/>
            <person name="Lower S.E."/>
            <person name="Chang C.H."/>
            <person name="Bessho-Uehara M."/>
            <person name="Martin G.J."/>
            <person name="Bewick A.J."/>
            <person name="Behringer M."/>
            <person name="Debat H.J."/>
            <person name="Wong I."/>
            <person name="Day J.C."/>
            <person name="Suvorov A."/>
            <person name="Silva C.J."/>
            <person name="Stanger-Hall K.F."/>
            <person name="Hall D.W."/>
            <person name="Schmitz R.J."/>
            <person name="Nelson D.R."/>
            <person name="Lewis S.M."/>
            <person name="Shigenobu S."/>
            <person name="Bybee S.M."/>
            <person name="Larracuente A.M."/>
            <person name="Oba Y."/>
            <person name="Weng J.K."/>
        </authorList>
    </citation>
    <scope>NUCLEOTIDE SEQUENCE [LARGE SCALE GENOMIC DNA]</scope>
    <source>
        <strain evidence="9">1611_PpyrPB1</strain>
        <tissue evidence="9">Whole body</tissue>
    </source>
</reference>
<gene>
    <name evidence="9" type="ORF">PPYR_11924</name>
</gene>
<keyword evidence="7" id="KW-0325">Glycoprotein</keyword>
<organism evidence="9 10">
    <name type="scientific">Photinus pyralis</name>
    <name type="common">Common eastern firefly</name>
    <name type="synonym">Lampyris pyralis</name>
    <dbReference type="NCBI Taxonomy" id="7054"/>
    <lineage>
        <taxon>Eukaryota</taxon>
        <taxon>Metazoa</taxon>
        <taxon>Ecdysozoa</taxon>
        <taxon>Arthropoda</taxon>
        <taxon>Hexapoda</taxon>
        <taxon>Insecta</taxon>
        <taxon>Pterygota</taxon>
        <taxon>Neoptera</taxon>
        <taxon>Endopterygota</taxon>
        <taxon>Coleoptera</taxon>
        <taxon>Polyphaga</taxon>
        <taxon>Elateriformia</taxon>
        <taxon>Elateroidea</taxon>
        <taxon>Lampyridae</taxon>
        <taxon>Lampyrinae</taxon>
        <taxon>Photinus</taxon>
    </lineage>
</organism>
<accession>A0A5N4ACN1</accession>
<feature type="transmembrane region" description="Helical" evidence="8">
    <location>
        <begin position="12"/>
        <end position="35"/>
    </location>
</feature>
<dbReference type="GO" id="GO:0005737">
    <property type="term" value="C:cytoplasm"/>
    <property type="evidence" value="ECO:0007669"/>
    <property type="project" value="TreeGrafter"/>
</dbReference>
<evidence type="ECO:0000256" key="2">
    <source>
        <dbReference type="ARBA" id="ARBA00010532"/>
    </source>
</evidence>
<sequence>MNPFLEKLARRSGPSMIAASFFTFGVVFLLLWNWIFDRVLASILVLNTESQVFEPWRTSPVPITMDVYFFNWTNPEEIYDHSKKPAFAELGPYRFTEHREKVNFTWNENGTVTYRLWRRWYFEEGKSAGRLTDKITTINPATMVAANHVKNWNYFTKRGLSHAFSVMGYEIHTVKSVGELIFDGYDEPLLKVGPLLGIDLPSADKFGWFHPRNNSYTFDGTINVDTGYNGSLGEVKSWNYKENIDFYTGKCRQITGSAGELYPRHRKRDSISVFSTDTCRSMQLDYKEDTLVKGIQGYKYSAQAGMLDNGTLIPENKCYCDGKCIPSGMLNISTCRSGAPLFGSLPHFYGADPIYGSMVEGIKPEESKHESYVILEPISGMPLDAVLRLQVNVKMSPIKYISMYEDVPEVYLPVFWLEQVLSISNDISWKLWLISHAPTICPVAGGIFVLSGFLVFAYVIRKLVNEMSHKRKRTIQFLKEKEPLNQSTNLTTRKLSYVESFIRN</sequence>
<evidence type="ECO:0000256" key="8">
    <source>
        <dbReference type="SAM" id="Phobius"/>
    </source>
</evidence>
<dbReference type="EMBL" id="VVIM01000008">
    <property type="protein sequence ID" value="KAB0795085.1"/>
    <property type="molecule type" value="Genomic_DNA"/>
</dbReference>
<evidence type="ECO:0000256" key="6">
    <source>
        <dbReference type="ARBA" id="ARBA00023136"/>
    </source>
</evidence>
<proteinExistence type="inferred from homology"/>
<dbReference type="PANTHER" id="PTHR11923:SF93">
    <property type="entry name" value="GH07959P-RELATED"/>
    <property type="match status" value="1"/>
</dbReference>
<evidence type="ECO:0000256" key="1">
    <source>
        <dbReference type="ARBA" id="ARBA00004236"/>
    </source>
</evidence>
<evidence type="ECO:0000256" key="5">
    <source>
        <dbReference type="ARBA" id="ARBA00022989"/>
    </source>
</evidence>
<dbReference type="OrthoDB" id="514335at2759"/>
<dbReference type="Pfam" id="PF01130">
    <property type="entry name" value="CD36"/>
    <property type="match status" value="1"/>
</dbReference>
<comment type="similarity">
    <text evidence="2">Belongs to the CD36 family.</text>
</comment>
<comment type="subcellular location">
    <subcellularLocation>
        <location evidence="1">Cell membrane</location>
    </subcellularLocation>
</comment>
<dbReference type="AlphaFoldDB" id="A0A5N4ACN1"/>
<evidence type="ECO:0000256" key="3">
    <source>
        <dbReference type="ARBA" id="ARBA00022475"/>
    </source>
</evidence>
<evidence type="ECO:0000313" key="9">
    <source>
        <dbReference type="EMBL" id="KAB0795085.1"/>
    </source>
</evidence>
<evidence type="ECO:0008006" key="11">
    <source>
        <dbReference type="Google" id="ProtNLM"/>
    </source>
</evidence>
<evidence type="ECO:0000256" key="4">
    <source>
        <dbReference type="ARBA" id="ARBA00022692"/>
    </source>
</evidence>
<dbReference type="Proteomes" id="UP000327044">
    <property type="component" value="Unassembled WGS sequence"/>
</dbReference>
<keyword evidence="6 8" id="KW-0472">Membrane</keyword>
<keyword evidence="4 8" id="KW-0812">Transmembrane</keyword>
<dbReference type="FunCoup" id="A0A5N4ACN1">
    <property type="interactions" value="269"/>
</dbReference>
<dbReference type="PANTHER" id="PTHR11923">
    <property type="entry name" value="SCAVENGER RECEPTOR CLASS B TYPE-1 SR-B1"/>
    <property type="match status" value="1"/>
</dbReference>
<keyword evidence="10" id="KW-1185">Reference proteome</keyword>
<dbReference type="PRINTS" id="PR01609">
    <property type="entry name" value="CD36FAMILY"/>
</dbReference>
<dbReference type="GO" id="GO:0005886">
    <property type="term" value="C:plasma membrane"/>
    <property type="evidence" value="ECO:0007669"/>
    <property type="project" value="UniProtKB-SubCell"/>
</dbReference>
<name>A0A5N4ACN1_PHOPY</name>
<feature type="transmembrane region" description="Helical" evidence="8">
    <location>
        <begin position="443"/>
        <end position="464"/>
    </location>
</feature>
<keyword evidence="5 8" id="KW-1133">Transmembrane helix</keyword>